<evidence type="ECO:0000313" key="3">
    <source>
        <dbReference type="EMBL" id="KAH9360785.1"/>
    </source>
</evidence>
<name>A0A9J6FEG4_HAELO</name>
<dbReference type="AlphaFoldDB" id="A0A9J6FEG4"/>
<dbReference type="Proteomes" id="UP000821853">
    <property type="component" value="Chromosome 1"/>
</dbReference>
<dbReference type="Gene3D" id="2.30.29.30">
    <property type="entry name" value="Pleckstrin-homology domain (PH domain)/Phosphotyrosine-binding domain (PTB)"/>
    <property type="match status" value="1"/>
</dbReference>
<dbReference type="InterPro" id="IPR001849">
    <property type="entry name" value="PH_domain"/>
</dbReference>
<evidence type="ECO:0000313" key="4">
    <source>
        <dbReference type="Proteomes" id="UP000821853"/>
    </source>
</evidence>
<dbReference type="OrthoDB" id="8196563at2759"/>
<feature type="region of interest" description="Disordered" evidence="1">
    <location>
        <begin position="1"/>
        <end position="35"/>
    </location>
</feature>
<dbReference type="SUPFAM" id="SSF50729">
    <property type="entry name" value="PH domain-like"/>
    <property type="match status" value="1"/>
</dbReference>
<protein>
    <recommendedName>
        <fullName evidence="2">PH domain-containing protein</fullName>
    </recommendedName>
</protein>
<dbReference type="VEuPathDB" id="VectorBase:HLOH_055758"/>
<dbReference type="Pfam" id="PF00169">
    <property type="entry name" value="PH"/>
    <property type="match status" value="1"/>
</dbReference>
<feature type="domain" description="PH" evidence="2">
    <location>
        <begin position="95"/>
        <end position="195"/>
    </location>
</feature>
<keyword evidence="4" id="KW-1185">Reference proteome</keyword>
<dbReference type="EMBL" id="JABSTR010000001">
    <property type="protein sequence ID" value="KAH9360785.1"/>
    <property type="molecule type" value="Genomic_DNA"/>
</dbReference>
<feature type="region of interest" description="Disordered" evidence="1">
    <location>
        <begin position="220"/>
        <end position="240"/>
    </location>
</feature>
<sequence>MAAAFAASRTGSARPGRAPWPVPGARWASLNPTEQPVRRDVMSSIGSVKPSNSVLPESCIEATDNGVANGECCVALQSQDVSATAPTDVPSTEPTIVKKDLLWQKRDKFFSRWKERFFVLTKDYLACFKKESMIGTSKMGRFVRKVNLADVEGVQWGEKKRHGVIVLRLGTKDQLLLRTSGDLYGWMIALRDTISRSKKRREARRNPQMISQQMCDAEMPKRQSLARHQKSTSTDPQRLSFPTHAFTSFKFAPLGKRAPVPTSVDSTTHKLSYMRHGLSDRRPGTRRSTHGRSHCEYYSPCFDGKPFPQTGK</sequence>
<reference evidence="3 4" key="1">
    <citation type="journal article" date="2020" name="Cell">
        <title>Large-Scale Comparative Analyses of Tick Genomes Elucidate Their Genetic Diversity and Vector Capacities.</title>
        <authorList>
            <consortium name="Tick Genome and Microbiome Consortium (TIGMIC)"/>
            <person name="Jia N."/>
            <person name="Wang J."/>
            <person name="Shi W."/>
            <person name="Du L."/>
            <person name="Sun Y."/>
            <person name="Zhan W."/>
            <person name="Jiang J.F."/>
            <person name="Wang Q."/>
            <person name="Zhang B."/>
            <person name="Ji P."/>
            <person name="Bell-Sakyi L."/>
            <person name="Cui X.M."/>
            <person name="Yuan T.T."/>
            <person name="Jiang B.G."/>
            <person name="Yang W.F."/>
            <person name="Lam T.T."/>
            <person name="Chang Q.C."/>
            <person name="Ding S.J."/>
            <person name="Wang X.J."/>
            <person name="Zhu J.G."/>
            <person name="Ruan X.D."/>
            <person name="Zhao L."/>
            <person name="Wei J.T."/>
            <person name="Ye R.Z."/>
            <person name="Que T.C."/>
            <person name="Du C.H."/>
            <person name="Zhou Y.H."/>
            <person name="Cheng J.X."/>
            <person name="Dai P.F."/>
            <person name="Guo W.B."/>
            <person name="Han X.H."/>
            <person name="Huang E.J."/>
            <person name="Li L.F."/>
            <person name="Wei W."/>
            <person name="Gao Y.C."/>
            <person name="Liu J.Z."/>
            <person name="Shao H.Z."/>
            <person name="Wang X."/>
            <person name="Wang C.C."/>
            <person name="Yang T.C."/>
            <person name="Huo Q.B."/>
            <person name="Li W."/>
            <person name="Chen H.Y."/>
            <person name="Chen S.E."/>
            <person name="Zhou L.G."/>
            <person name="Ni X.B."/>
            <person name="Tian J.H."/>
            <person name="Sheng Y."/>
            <person name="Liu T."/>
            <person name="Pan Y.S."/>
            <person name="Xia L.Y."/>
            <person name="Li J."/>
            <person name="Zhao F."/>
            <person name="Cao W.C."/>
        </authorList>
    </citation>
    <scope>NUCLEOTIDE SEQUENCE [LARGE SCALE GENOMIC DNA]</scope>
    <source>
        <strain evidence="3">HaeL-2018</strain>
    </source>
</reference>
<comment type="caution">
    <text evidence="3">The sequence shown here is derived from an EMBL/GenBank/DDBJ whole genome shotgun (WGS) entry which is preliminary data.</text>
</comment>
<evidence type="ECO:0000256" key="1">
    <source>
        <dbReference type="SAM" id="MobiDB-lite"/>
    </source>
</evidence>
<organism evidence="3 4">
    <name type="scientific">Haemaphysalis longicornis</name>
    <name type="common">Bush tick</name>
    <dbReference type="NCBI Taxonomy" id="44386"/>
    <lineage>
        <taxon>Eukaryota</taxon>
        <taxon>Metazoa</taxon>
        <taxon>Ecdysozoa</taxon>
        <taxon>Arthropoda</taxon>
        <taxon>Chelicerata</taxon>
        <taxon>Arachnida</taxon>
        <taxon>Acari</taxon>
        <taxon>Parasitiformes</taxon>
        <taxon>Ixodida</taxon>
        <taxon>Ixodoidea</taxon>
        <taxon>Ixodidae</taxon>
        <taxon>Haemaphysalinae</taxon>
        <taxon>Haemaphysalis</taxon>
    </lineage>
</organism>
<gene>
    <name evidence="3" type="ORF">HPB48_018240</name>
</gene>
<dbReference type="InterPro" id="IPR011993">
    <property type="entry name" value="PH-like_dom_sf"/>
</dbReference>
<evidence type="ECO:0000259" key="2">
    <source>
        <dbReference type="PROSITE" id="PS50003"/>
    </source>
</evidence>
<accession>A0A9J6FEG4</accession>
<dbReference type="PROSITE" id="PS50003">
    <property type="entry name" value="PH_DOMAIN"/>
    <property type="match status" value="1"/>
</dbReference>
<dbReference type="SMART" id="SM00233">
    <property type="entry name" value="PH"/>
    <property type="match status" value="1"/>
</dbReference>
<proteinExistence type="predicted"/>